<name>A0A6S7GCD6_PARCT</name>
<proteinExistence type="predicted"/>
<evidence type="ECO:0000313" key="1">
    <source>
        <dbReference type="EMBL" id="CAB3986246.1"/>
    </source>
</evidence>
<dbReference type="EMBL" id="CACRXK020000986">
    <property type="protein sequence ID" value="CAB3986246.1"/>
    <property type="molecule type" value="Genomic_DNA"/>
</dbReference>
<accession>A0A6S7GCD6</accession>
<sequence length="144" mass="16758">MCPILQFEADRRAFMITINSFGTELSKDDRVKLFPTCGKLNPEGLAVLAKADEYEQVKAVADYYTDYRKLFEGAGNNPGEKTLEDRFFEHEVKLNTLAFERQFHFGVFYAFVKLKEQENRNVVWIAECIAQRNKAKIDNYIPIF</sequence>
<dbReference type="PANTHER" id="PTHR11028">
    <property type="entry name" value="VACUOLAR ATP SYNTHASE SUBUNIT AC39"/>
    <property type="match status" value="1"/>
</dbReference>
<gene>
    <name evidence="1" type="ORF">PACLA_8A072120</name>
</gene>
<dbReference type="InterPro" id="IPR002843">
    <property type="entry name" value="ATPase_V0-cplx_csu/dsu"/>
</dbReference>
<evidence type="ECO:0000313" key="2">
    <source>
        <dbReference type="Proteomes" id="UP001152795"/>
    </source>
</evidence>
<comment type="caution">
    <text evidence="1">The sequence shown here is derived from an EMBL/GenBank/DDBJ whole genome shotgun (WGS) entry which is preliminary data.</text>
</comment>
<dbReference type="GO" id="GO:0046961">
    <property type="term" value="F:proton-transporting ATPase activity, rotational mechanism"/>
    <property type="evidence" value="ECO:0007669"/>
    <property type="project" value="InterPro"/>
</dbReference>
<reference evidence="1" key="1">
    <citation type="submission" date="2020-04" db="EMBL/GenBank/DDBJ databases">
        <authorList>
            <person name="Alioto T."/>
            <person name="Alioto T."/>
            <person name="Gomez Garrido J."/>
        </authorList>
    </citation>
    <scope>NUCLEOTIDE SEQUENCE</scope>
    <source>
        <strain evidence="1">A484AB</strain>
    </source>
</reference>
<dbReference type="GO" id="GO:0033179">
    <property type="term" value="C:proton-transporting V-type ATPase, V0 domain"/>
    <property type="evidence" value="ECO:0007669"/>
    <property type="project" value="InterPro"/>
</dbReference>
<dbReference type="Proteomes" id="UP001152795">
    <property type="component" value="Unassembled WGS sequence"/>
</dbReference>
<keyword evidence="2" id="KW-1185">Reference proteome</keyword>
<dbReference type="InterPro" id="IPR036079">
    <property type="entry name" value="ATPase_csu/dsu_sf"/>
</dbReference>
<dbReference type="OrthoDB" id="10250083at2759"/>
<dbReference type="AlphaFoldDB" id="A0A6S7GCD6"/>
<organism evidence="1 2">
    <name type="scientific">Paramuricea clavata</name>
    <name type="common">Red gorgonian</name>
    <name type="synonym">Violescent sea-whip</name>
    <dbReference type="NCBI Taxonomy" id="317549"/>
    <lineage>
        <taxon>Eukaryota</taxon>
        <taxon>Metazoa</taxon>
        <taxon>Cnidaria</taxon>
        <taxon>Anthozoa</taxon>
        <taxon>Octocorallia</taxon>
        <taxon>Malacalcyonacea</taxon>
        <taxon>Plexauridae</taxon>
        <taxon>Paramuricea</taxon>
    </lineage>
</organism>
<dbReference type="InterPro" id="IPR016727">
    <property type="entry name" value="ATPase_V0-cplx_dsu"/>
</dbReference>
<dbReference type="Pfam" id="PF01992">
    <property type="entry name" value="vATP-synt_AC39"/>
    <property type="match status" value="1"/>
</dbReference>
<dbReference type="SUPFAM" id="SSF103486">
    <property type="entry name" value="V-type ATP synthase subunit C"/>
    <property type="match status" value="1"/>
</dbReference>
<protein>
    <submittedName>
        <fullName evidence="1">V-type proton ATPase subunit d 1</fullName>
    </submittedName>
</protein>